<organism evidence="1 2">
    <name type="scientific">Nonomuraea endophytica</name>
    <dbReference type="NCBI Taxonomy" id="714136"/>
    <lineage>
        <taxon>Bacteria</taxon>
        <taxon>Bacillati</taxon>
        <taxon>Actinomycetota</taxon>
        <taxon>Actinomycetes</taxon>
        <taxon>Streptosporangiales</taxon>
        <taxon>Streptosporangiaceae</taxon>
        <taxon>Nonomuraea</taxon>
    </lineage>
</organism>
<comment type="caution">
    <text evidence="1">The sequence shown here is derived from an EMBL/GenBank/DDBJ whole genome shotgun (WGS) entry which is preliminary data.</text>
</comment>
<reference evidence="1 2" key="1">
    <citation type="submission" date="2020-08" db="EMBL/GenBank/DDBJ databases">
        <title>Genomic Encyclopedia of Type Strains, Phase IV (KMG-IV): sequencing the most valuable type-strain genomes for metagenomic binning, comparative biology and taxonomic classification.</title>
        <authorList>
            <person name="Goeker M."/>
        </authorList>
    </citation>
    <scope>NUCLEOTIDE SEQUENCE [LARGE SCALE GENOMIC DNA]</scope>
    <source>
        <strain evidence="1 2">DSM 45385</strain>
    </source>
</reference>
<protein>
    <recommendedName>
        <fullName evidence="3">DUF2867 domain-containing protein</fullName>
    </recommendedName>
</protein>
<proteinExistence type="predicted"/>
<evidence type="ECO:0000313" key="1">
    <source>
        <dbReference type="EMBL" id="MBB5080616.1"/>
    </source>
</evidence>
<dbReference type="EMBL" id="JACHIN010000008">
    <property type="protein sequence ID" value="MBB5080616.1"/>
    <property type="molecule type" value="Genomic_DNA"/>
</dbReference>
<dbReference type="AlphaFoldDB" id="A0A7W8A8L6"/>
<evidence type="ECO:0008006" key="3">
    <source>
        <dbReference type="Google" id="ProtNLM"/>
    </source>
</evidence>
<gene>
    <name evidence="1" type="ORF">HNR40_006103</name>
</gene>
<keyword evidence="2" id="KW-1185">Reference proteome</keyword>
<sequence length="178" mass="19741">MPTLAEGFIPVPDASERHSIVITAPRERVWEAVRRPDPSDARLVKPLFALRNMISRLLNGHAQRDMPTFTALAEEPGREVVLGTVGQWWRLGRSKGVGSVGTAEEFTAFDRPGYAKGTFSFVLEEAGPGRIRLVTETRVAATSPDARRAFLRYWAVIRLGSGLVRWAILSSIKARTSR</sequence>
<name>A0A7W8A8L6_9ACTN</name>
<accession>A0A7W8A8L6</accession>
<dbReference type="Proteomes" id="UP000568380">
    <property type="component" value="Unassembled WGS sequence"/>
</dbReference>
<dbReference type="RefSeq" id="WP_184967229.1">
    <property type="nucleotide sequence ID" value="NZ_JACHIN010000008.1"/>
</dbReference>
<evidence type="ECO:0000313" key="2">
    <source>
        <dbReference type="Proteomes" id="UP000568380"/>
    </source>
</evidence>